<dbReference type="EMBL" id="AFZE01000013">
    <property type="protein sequence ID" value="EHL15489.1"/>
    <property type="molecule type" value="Genomic_DNA"/>
</dbReference>
<dbReference type="InterPro" id="IPR029066">
    <property type="entry name" value="PLP-binding_barrel"/>
</dbReference>
<feature type="modified residue" description="N6-(pyridoxal phosphate)lysine" evidence="3">
    <location>
        <position position="46"/>
    </location>
</feature>
<organism evidence="5 6">
    <name type="scientific">Peptoanaerobacter stomatis</name>
    <dbReference type="NCBI Taxonomy" id="796937"/>
    <lineage>
        <taxon>Bacteria</taxon>
        <taxon>Bacillati</taxon>
        <taxon>Bacillota</taxon>
        <taxon>Clostridia</taxon>
        <taxon>Peptostreptococcales</taxon>
        <taxon>Filifactoraceae</taxon>
        <taxon>Peptoanaerobacter</taxon>
    </lineage>
</organism>
<feature type="domain" description="Orn/DAP/Arg decarboxylase 2 N-terminal" evidence="4">
    <location>
        <begin position="25"/>
        <end position="265"/>
    </location>
</feature>
<dbReference type="Proteomes" id="UP000006437">
    <property type="component" value="Unassembled WGS sequence"/>
</dbReference>
<dbReference type="GO" id="GO:0008836">
    <property type="term" value="F:diaminopimelate decarboxylase activity"/>
    <property type="evidence" value="ECO:0007669"/>
    <property type="project" value="TreeGrafter"/>
</dbReference>
<evidence type="ECO:0000256" key="2">
    <source>
        <dbReference type="ARBA" id="ARBA00022898"/>
    </source>
</evidence>
<proteinExistence type="predicted"/>
<dbReference type="RefSeq" id="WP_009526107.1">
    <property type="nucleotide sequence ID" value="NZ_JH414561.1"/>
</dbReference>
<dbReference type="Pfam" id="PF02784">
    <property type="entry name" value="Orn_Arg_deC_N"/>
    <property type="match status" value="1"/>
</dbReference>
<sequence length="404" mass="45539">MITNDIIIEQSKKYDSFYLYNEEGIVNNINRLKNNFVGVDFLYSVKCNPHTLVLDTIFKNKIGSDAASLNEVLISKEKGVSKENIYYSAPGKNRKSIEQSIDIAVIIADSLSEIELIDEIARNKGIVVNIGVRINPDFSFTGDFGGSSKFGIDEEQFIEKFPSLKEKKNIKITGIHAHVKSQELEKNNLVNYYKRMFKLSEKIQNVLGYELDFINLGSGIGITYSPDDVEIDIESLAKETVGIIKSYKEKFKNTRIFIETGRYLVGKNGIYVTKVLDKKFSRKKTYVILSNTLNGFVRPSMSKTVMKYASSSPMPYEPFFTCEDAFQFKALTDRSDRETVNLVGNLCTAIDVIAEDISLPVLEKDDVIVITNAGAYASVLTPMQFSSQEKPPELFLNTKNEVIE</sequence>
<reference evidence="5 6" key="1">
    <citation type="submission" date="2011-08" db="EMBL/GenBank/DDBJ databases">
        <title>The Genome Sequence of Eubacteriaceae bacterium ACC19a.</title>
        <authorList>
            <consortium name="The Broad Institute Genome Sequencing Platform"/>
            <person name="Earl A."/>
            <person name="Ward D."/>
            <person name="Feldgarden M."/>
            <person name="Gevers D."/>
            <person name="Sizova M."/>
            <person name="Hazen A."/>
            <person name="Epstein S."/>
            <person name="Young S.K."/>
            <person name="Zeng Q."/>
            <person name="Gargeya S."/>
            <person name="Fitzgerald M."/>
            <person name="Haas B."/>
            <person name="Abouelleil A."/>
            <person name="Alvarado L."/>
            <person name="Arachchi H.M."/>
            <person name="Berlin A."/>
            <person name="Brown A."/>
            <person name="Chapman S.B."/>
            <person name="Chen Z."/>
            <person name="Dunbar C."/>
            <person name="Freedman E."/>
            <person name="Gearin G."/>
            <person name="Gellesch M."/>
            <person name="Goldberg J."/>
            <person name="Griggs A."/>
            <person name="Gujja S."/>
            <person name="Heiman D."/>
            <person name="Howarth C."/>
            <person name="Larson L."/>
            <person name="Lui A."/>
            <person name="MacDonald P.J.P."/>
            <person name="Montmayeur A."/>
            <person name="Murphy C."/>
            <person name="Neiman D."/>
            <person name="Pearson M."/>
            <person name="Priest M."/>
            <person name="Roberts A."/>
            <person name="Saif S."/>
            <person name="Shea T."/>
            <person name="Shenoy N."/>
            <person name="Sisk P."/>
            <person name="Stolte C."/>
            <person name="Sykes S."/>
            <person name="Wortman J."/>
            <person name="Nusbaum C."/>
            <person name="Birren B."/>
        </authorList>
    </citation>
    <scope>NUCLEOTIDE SEQUENCE [LARGE SCALE GENOMIC DNA]</scope>
    <source>
        <strain evidence="5 6">ACC19a</strain>
    </source>
</reference>
<gene>
    <name evidence="5" type="ORF">HMPREF9629_01878</name>
</gene>
<dbReference type="PANTHER" id="PTHR43727">
    <property type="entry name" value="DIAMINOPIMELATE DECARBOXYLASE"/>
    <property type="match status" value="1"/>
</dbReference>
<dbReference type="Gene3D" id="2.40.37.10">
    <property type="entry name" value="Lyase, Ornithine Decarboxylase, Chain A, domain 1"/>
    <property type="match status" value="1"/>
</dbReference>
<evidence type="ECO:0000259" key="4">
    <source>
        <dbReference type="Pfam" id="PF02784"/>
    </source>
</evidence>
<dbReference type="PATRIC" id="fig|796937.3.peg.1088"/>
<dbReference type="Gene3D" id="3.20.20.10">
    <property type="entry name" value="Alanine racemase"/>
    <property type="match status" value="1"/>
</dbReference>
<evidence type="ECO:0000313" key="5">
    <source>
        <dbReference type="EMBL" id="EHL15489.1"/>
    </source>
</evidence>
<dbReference type="SUPFAM" id="SSF50621">
    <property type="entry name" value="Alanine racemase C-terminal domain-like"/>
    <property type="match status" value="1"/>
</dbReference>
<dbReference type="BioCyc" id="EBAC796937-HMP:GMGH-1886-MONOMER"/>
<evidence type="ECO:0000256" key="3">
    <source>
        <dbReference type="PIRSR" id="PIRSR600183-50"/>
    </source>
</evidence>
<comment type="caution">
    <text evidence="5">The sequence shown here is derived from an EMBL/GenBank/DDBJ whole genome shotgun (WGS) entry which is preliminary data.</text>
</comment>
<protein>
    <recommendedName>
        <fullName evidence="4">Orn/DAP/Arg decarboxylase 2 N-terminal domain-containing protein</fullName>
    </recommendedName>
</protein>
<evidence type="ECO:0000313" key="6">
    <source>
        <dbReference type="Proteomes" id="UP000006437"/>
    </source>
</evidence>
<dbReference type="PANTHER" id="PTHR43727:SF2">
    <property type="entry name" value="GROUP IV DECARBOXYLASE"/>
    <property type="match status" value="1"/>
</dbReference>
<dbReference type="InterPro" id="IPR022644">
    <property type="entry name" value="De-COase2_N"/>
</dbReference>
<dbReference type="GO" id="GO:0009089">
    <property type="term" value="P:lysine biosynthetic process via diaminopimelate"/>
    <property type="evidence" value="ECO:0007669"/>
    <property type="project" value="TreeGrafter"/>
</dbReference>
<dbReference type="InterPro" id="IPR000183">
    <property type="entry name" value="Orn/DAP/Arg_de-COase"/>
</dbReference>
<dbReference type="InterPro" id="IPR009006">
    <property type="entry name" value="Ala_racemase/Decarboxylase_C"/>
</dbReference>
<feature type="active site" description="Proton donor" evidence="3">
    <location>
        <position position="347"/>
    </location>
</feature>
<accession>G9X0E2</accession>
<evidence type="ECO:0000256" key="1">
    <source>
        <dbReference type="ARBA" id="ARBA00001933"/>
    </source>
</evidence>
<dbReference type="HOGENOM" id="CLU_026444_0_3_9"/>
<dbReference type="AlphaFoldDB" id="G9X0E2"/>
<name>G9X0E2_9FIRM</name>
<comment type="cofactor">
    <cofactor evidence="1 3">
        <name>pyridoxal 5'-phosphate</name>
        <dbReference type="ChEBI" id="CHEBI:597326"/>
    </cofactor>
</comment>
<dbReference type="PRINTS" id="PR01179">
    <property type="entry name" value="ODADCRBXLASE"/>
</dbReference>
<keyword evidence="2 3" id="KW-0663">Pyridoxal phosphate</keyword>
<dbReference type="SUPFAM" id="SSF51419">
    <property type="entry name" value="PLP-binding barrel"/>
    <property type="match status" value="1"/>
</dbReference>